<feature type="domain" description="DUF4382" evidence="2">
    <location>
        <begin position="33"/>
        <end position="168"/>
    </location>
</feature>
<name>A0ABV0FQC3_9GAMM</name>
<dbReference type="EMBL" id="JBDPZN010000004">
    <property type="protein sequence ID" value="MEO3683029.1"/>
    <property type="molecule type" value="Genomic_DNA"/>
</dbReference>
<evidence type="ECO:0000259" key="2">
    <source>
        <dbReference type="Pfam" id="PF14321"/>
    </source>
</evidence>
<evidence type="ECO:0000313" key="3">
    <source>
        <dbReference type="EMBL" id="MEO3683029.1"/>
    </source>
</evidence>
<organism evidence="3 4">
    <name type="scientific">Shewanella vesiculosa</name>
    <dbReference type="NCBI Taxonomy" id="518738"/>
    <lineage>
        <taxon>Bacteria</taxon>
        <taxon>Pseudomonadati</taxon>
        <taxon>Pseudomonadota</taxon>
        <taxon>Gammaproteobacteria</taxon>
        <taxon>Alteromonadales</taxon>
        <taxon>Shewanellaceae</taxon>
        <taxon>Shewanella</taxon>
    </lineage>
</organism>
<feature type="signal peptide" evidence="1">
    <location>
        <begin position="1"/>
        <end position="20"/>
    </location>
</feature>
<evidence type="ECO:0000313" key="4">
    <source>
        <dbReference type="Proteomes" id="UP001477278"/>
    </source>
</evidence>
<dbReference type="RefSeq" id="WP_347690313.1">
    <property type="nucleotide sequence ID" value="NZ_JBDPZN010000004.1"/>
</dbReference>
<feature type="chain" id="PRO_5045923933" evidence="1">
    <location>
        <begin position="21"/>
        <end position="328"/>
    </location>
</feature>
<keyword evidence="4" id="KW-1185">Reference proteome</keyword>
<dbReference type="InterPro" id="IPR025491">
    <property type="entry name" value="DUF4382"/>
</dbReference>
<accession>A0ABV0FQC3</accession>
<reference evidence="3 4" key="1">
    <citation type="submission" date="2024-05" db="EMBL/GenBank/DDBJ databases">
        <title>Genome sequencing of Marine Estuary Bacteria, Shewanella vesiculosa and S. baltica, and Pseudomonas syringae.</title>
        <authorList>
            <person name="Gurung A."/>
            <person name="Maclea K.S."/>
        </authorList>
    </citation>
    <scope>NUCLEOTIDE SEQUENCE [LARGE SCALE GENOMIC DNA]</scope>
    <source>
        <strain evidence="3 4">1A</strain>
    </source>
</reference>
<gene>
    <name evidence="3" type="ORF">ABHN84_12095</name>
</gene>
<protein>
    <submittedName>
        <fullName evidence="3">DUF4382 domain-containing protein</fullName>
    </submittedName>
</protein>
<dbReference type="PROSITE" id="PS51257">
    <property type="entry name" value="PROKAR_LIPOPROTEIN"/>
    <property type="match status" value="1"/>
</dbReference>
<keyword evidence="1" id="KW-0732">Signal</keyword>
<comment type="caution">
    <text evidence="3">The sequence shown here is derived from an EMBL/GenBank/DDBJ whole genome shotgun (WGS) entry which is preliminary data.</text>
</comment>
<dbReference type="Proteomes" id="UP001477278">
    <property type="component" value="Unassembled WGS sequence"/>
</dbReference>
<proteinExistence type="predicted"/>
<sequence length="328" mass="35769">MKTYYSVLMLSTVLLLSACGGSDSTTDELIPLGQFSLGVSDAPMAGVSRLGLVMNELVMTDAAGEIHRYSLQHREFNLLDYQGMNRHLAIDNIDLPVGQYHNVHVTIDQGDGNQGCYVEDGQGRHSLQVENGYLPIDDVEIIANQQRVMTLEINLYRGLLREQEQYQLSHNAMWSVDNSQMGHLIGEVDPQWIANCETDYAAVTPVGGEFYHLAYLYPESVTSVDQMADMGTTHPAGLTAPLSVSRLLQTVDGDWYFAMGYLPVGNYRVGYSCLGHLDDPIIDDISAGPFAMYEDAGAITIESGPLGGQQTIHECGNGNGGHHQGHGG</sequence>
<dbReference type="Pfam" id="PF14321">
    <property type="entry name" value="DUF4382"/>
    <property type="match status" value="1"/>
</dbReference>
<evidence type="ECO:0000256" key="1">
    <source>
        <dbReference type="SAM" id="SignalP"/>
    </source>
</evidence>